<keyword evidence="3" id="KW-1185">Reference proteome</keyword>
<dbReference type="AlphaFoldDB" id="A0AAD6XVZ6"/>
<organism evidence="2 3">
    <name type="scientific">Mycena belliarum</name>
    <dbReference type="NCBI Taxonomy" id="1033014"/>
    <lineage>
        <taxon>Eukaryota</taxon>
        <taxon>Fungi</taxon>
        <taxon>Dikarya</taxon>
        <taxon>Basidiomycota</taxon>
        <taxon>Agaricomycotina</taxon>
        <taxon>Agaricomycetes</taxon>
        <taxon>Agaricomycetidae</taxon>
        <taxon>Agaricales</taxon>
        <taxon>Marasmiineae</taxon>
        <taxon>Mycenaceae</taxon>
        <taxon>Mycena</taxon>
    </lineage>
</organism>
<name>A0AAD6XVZ6_9AGAR</name>
<dbReference type="EMBL" id="JARJCN010000019">
    <property type="protein sequence ID" value="KAJ7091892.1"/>
    <property type="molecule type" value="Genomic_DNA"/>
</dbReference>
<feature type="region of interest" description="Disordered" evidence="1">
    <location>
        <begin position="148"/>
        <end position="174"/>
    </location>
</feature>
<accession>A0AAD6XVZ6</accession>
<proteinExistence type="predicted"/>
<dbReference type="Proteomes" id="UP001222325">
    <property type="component" value="Unassembled WGS sequence"/>
</dbReference>
<sequence length="229" mass="24897">MTTIHDAFPFQRAKIGSDMLGVQEEMLSLSASTNAAGPEPNIHDANRKKIAIVIQPRCKEYVLKQRSLHTLSCFSASSKAKHISRGADPRDTADDATAEPSASIVVKPSLSPTRRITAGAKPLPSVAAGPFFARPRALITKSRPLPTRTRATVASGRIEKPRTPPRPRDVPDLPMDAPAVVAARYELYSCGCSDPPQCQQCTLRRLVDKFCAIVTARKEKLRREASAIC</sequence>
<feature type="compositionally biased region" description="Basic and acidic residues" evidence="1">
    <location>
        <begin position="157"/>
        <end position="171"/>
    </location>
</feature>
<reference evidence="2" key="1">
    <citation type="submission" date="2023-03" db="EMBL/GenBank/DDBJ databases">
        <title>Massive genome expansion in bonnet fungi (Mycena s.s.) driven by repeated elements and novel gene families across ecological guilds.</title>
        <authorList>
            <consortium name="Lawrence Berkeley National Laboratory"/>
            <person name="Harder C.B."/>
            <person name="Miyauchi S."/>
            <person name="Viragh M."/>
            <person name="Kuo A."/>
            <person name="Thoen E."/>
            <person name="Andreopoulos B."/>
            <person name="Lu D."/>
            <person name="Skrede I."/>
            <person name="Drula E."/>
            <person name="Henrissat B."/>
            <person name="Morin E."/>
            <person name="Kohler A."/>
            <person name="Barry K."/>
            <person name="LaButti K."/>
            <person name="Morin E."/>
            <person name="Salamov A."/>
            <person name="Lipzen A."/>
            <person name="Mereny Z."/>
            <person name="Hegedus B."/>
            <person name="Baldrian P."/>
            <person name="Stursova M."/>
            <person name="Weitz H."/>
            <person name="Taylor A."/>
            <person name="Grigoriev I.V."/>
            <person name="Nagy L.G."/>
            <person name="Martin F."/>
            <person name="Kauserud H."/>
        </authorList>
    </citation>
    <scope>NUCLEOTIDE SEQUENCE</scope>
    <source>
        <strain evidence="2">CBHHK173m</strain>
    </source>
</reference>
<protein>
    <submittedName>
        <fullName evidence="2">Uncharacterized protein</fullName>
    </submittedName>
</protein>
<gene>
    <name evidence="2" type="ORF">B0H15DRAFT_179229</name>
</gene>
<evidence type="ECO:0000313" key="2">
    <source>
        <dbReference type="EMBL" id="KAJ7091892.1"/>
    </source>
</evidence>
<evidence type="ECO:0000313" key="3">
    <source>
        <dbReference type="Proteomes" id="UP001222325"/>
    </source>
</evidence>
<feature type="region of interest" description="Disordered" evidence="1">
    <location>
        <begin position="79"/>
        <end position="108"/>
    </location>
</feature>
<comment type="caution">
    <text evidence="2">The sequence shown here is derived from an EMBL/GenBank/DDBJ whole genome shotgun (WGS) entry which is preliminary data.</text>
</comment>
<evidence type="ECO:0000256" key="1">
    <source>
        <dbReference type="SAM" id="MobiDB-lite"/>
    </source>
</evidence>